<dbReference type="Proteomes" id="UP001139286">
    <property type="component" value="Unassembled WGS sequence"/>
</dbReference>
<comment type="caution">
    <text evidence="2">The sequence shown here is derived from an EMBL/GenBank/DDBJ whole genome shotgun (WGS) entry which is preliminary data.</text>
</comment>
<keyword evidence="3" id="KW-1185">Reference proteome</keyword>
<organism evidence="2 3">
    <name type="scientific">Neotamlana sargassicola</name>
    <dbReference type="NCBI Taxonomy" id="2883125"/>
    <lineage>
        <taxon>Bacteria</taxon>
        <taxon>Pseudomonadati</taxon>
        <taxon>Bacteroidota</taxon>
        <taxon>Flavobacteriia</taxon>
        <taxon>Flavobacteriales</taxon>
        <taxon>Flavobacteriaceae</taxon>
        <taxon>Neotamlana</taxon>
    </lineage>
</organism>
<accession>A0A9X1L5J7</accession>
<evidence type="ECO:0000313" key="3">
    <source>
        <dbReference type="Proteomes" id="UP001139286"/>
    </source>
</evidence>
<dbReference type="RefSeq" id="WP_226696603.1">
    <property type="nucleotide sequence ID" value="NZ_JAJAPX010000005.1"/>
</dbReference>
<protein>
    <submittedName>
        <fullName evidence="2">Uncharacterized protein</fullName>
    </submittedName>
</protein>
<name>A0A9X1L5J7_9FLAO</name>
<keyword evidence="1" id="KW-0732">Signal</keyword>
<gene>
    <name evidence="2" type="ORF">LG651_13280</name>
</gene>
<feature type="signal peptide" evidence="1">
    <location>
        <begin position="1"/>
        <end position="19"/>
    </location>
</feature>
<dbReference type="EMBL" id="JAJAPX010000005">
    <property type="protein sequence ID" value="MCB4809225.1"/>
    <property type="molecule type" value="Genomic_DNA"/>
</dbReference>
<evidence type="ECO:0000256" key="1">
    <source>
        <dbReference type="SAM" id="SignalP"/>
    </source>
</evidence>
<reference evidence="2" key="1">
    <citation type="submission" date="2021-10" db="EMBL/GenBank/DDBJ databases">
        <title>Tamlana sargassums sp. nov., and Tamlana laminarinivorans sp. nov., two new bacteria isolated from the brown alga.</title>
        <authorList>
            <person name="Li J."/>
        </authorList>
    </citation>
    <scope>NUCLEOTIDE SEQUENCE</scope>
    <source>
        <strain evidence="2">62-3</strain>
    </source>
</reference>
<dbReference type="AlphaFoldDB" id="A0A9X1L5J7"/>
<sequence>MKYTLSLILFLSLSFTVFAQTPEKMSYQAILRASDNSLVIDSNVNIKIIIRQNTPTGEIIFEENHDASTNSGGLVSLEIGTGSAVVGSFNTIPWENGAYFVETQADINGLGNYNITGVSQLLSVPYALHAKTAESITGTLTADRAAVIPFTDSRTITTEDINNTLACTRNATFTLSENFSEMSIGDTINLEAHNGATLTVTAASGVSLNYTASGNAVFVSEVGNVRFGLLRKSGENAYIISGQ</sequence>
<feature type="chain" id="PRO_5040775158" evidence="1">
    <location>
        <begin position="20"/>
        <end position="243"/>
    </location>
</feature>
<evidence type="ECO:0000313" key="2">
    <source>
        <dbReference type="EMBL" id="MCB4809225.1"/>
    </source>
</evidence>
<proteinExistence type="predicted"/>